<dbReference type="Proteomes" id="UP000191112">
    <property type="component" value="Unassembled WGS sequence"/>
</dbReference>
<dbReference type="AlphaFoldDB" id="A0A1T5CMT1"/>
<sequence>MHLKSEENFCRKSNRVQKILMAKNGNFCFRKEKKIQMENNQLRQFAEQIFNEQEKKIAQEKRRNYFKEIGRKGGLKKKTSNQFTKVISTRLTQKEFDEASQQAKRYNIKFSKFTRLKITDGELRINEFKEHETLLEYGNNFIRIKNMFRRSEFSQLDHTKVILREVEIVTKLIYDYLYNKMNARTEAEFQEDE</sequence>
<organism evidence="1 2">
    <name type="scientific">Soonwooa buanensis</name>
    <dbReference type="NCBI Taxonomy" id="619805"/>
    <lineage>
        <taxon>Bacteria</taxon>
        <taxon>Pseudomonadati</taxon>
        <taxon>Bacteroidota</taxon>
        <taxon>Flavobacteriia</taxon>
        <taxon>Flavobacteriales</taxon>
        <taxon>Weeksellaceae</taxon>
        <taxon>Chryseobacterium group</taxon>
        <taxon>Soonwooa</taxon>
    </lineage>
</organism>
<evidence type="ECO:0000313" key="2">
    <source>
        <dbReference type="Proteomes" id="UP000191112"/>
    </source>
</evidence>
<dbReference type="STRING" id="619805.SAMN05660477_00189"/>
<accession>A0A1T5CMT1</accession>
<reference evidence="1 2" key="1">
    <citation type="submission" date="2017-02" db="EMBL/GenBank/DDBJ databases">
        <authorList>
            <person name="Peterson S.W."/>
        </authorList>
    </citation>
    <scope>NUCLEOTIDE SEQUENCE [LARGE SCALE GENOMIC DNA]</scope>
    <source>
        <strain evidence="1 2">DSM 22323</strain>
    </source>
</reference>
<proteinExistence type="predicted"/>
<name>A0A1T5CMT1_9FLAO</name>
<dbReference type="EMBL" id="FUYZ01000001">
    <property type="protein sequence ID" value="SKB60757.1"/>
    <property type="molecule type" value="Genomic_DNA"/>
</dbReference>
<gene>
    <name evidence="1" type="ORF">SAMN05660477_00189</name>
</gene>
<evidence type="ECO:0000313" key="1">
    <source>
        <dbReference type="EMBL" id="SKB60757.1"/>
    </source>
</evidence>
<protein>
    <recommendedName>
        <fullName evidence="3">Special sigma factor</fullName>
    </recommendedName>
</protein>
<keyword evidence="2" id="KW-1185">Reference proteome</keyword>
<evidence type="ECO:0008006" key="3">
    <source>
        <dbReference type="Google" id="ProtNLM"/>
    </source>
</evidence>